<evidence type="ECO:0000313" key="2">
    <source>
        <dbReference type="Proteomes" id="UP001165136"/>
    </source>
</evidence>
<proteinExistence type="predicted"/>
<dbReference type="AlphaFoldDB" id="A0A9W6VCE2"/>
<accession>A0A9W6VCE2</accession>
<dbReference type="SUPFAM" id="SSF57938">
    <property type="entry name" value="DnaJ/Hsp40 cysteine-rich domain"/>
    <property type="match status" value="1"/>
</dbReference>
<keyword evidence="2" id="KW-1185">Reference proteome</keyword>
<protein>
    <submittedName>
        <fullName evidence="1">Uncharacterized protein</fullName>
    </submittedName>
</protein>
<dbReference type="EMBL" id="BSTI01000001">
    <property type="protein sequence ID" value="GLY63665.1"/>
    <property type="molecule type" value="Genomic_DNA"/>
</dbReference>
<gene>
    <name evidence="1" type="ORF">Atai01_02840</name>
</gene>
<reference evidence="1" key="1">
    <citation type="submission" date="2023-03" db="EMBL/GenBank/DDBJ databases">
        <title>Amycolatopsis taiwanensis NBRC 103393.</title>
        <authorList>
            <person name="Ichikawa N."/>
            <person name="Sato H."/>
            <person name="Tonouchi N."/>
        </authorList>
    </citation>
    <scope>NUCLEOTIDE SEQUENCE</scope>
    <source>
        <strain evidence="1">NBRC 103393</strain>
    </source>
</reference>
<organism evidence="1 2">
    <name type="scientific">Amycolatopsis taiwanensis</name>
    <dbReference type="NCBI Taxonomy" id="342230"/>
    <lineage>
        <taxon>Bacteria</taxon>
        <taxon>Bacillati</taxon>
        <taxon>Actinomycetota</taxon>
        <taxon>Actinomycetes</taxon>
        <taxon>Pseudonocardiales</taxon>
        <taxon>Pseudonocardiaceae</taxon>
        <taxon>Amycolatopsis</taxon>
    </lineage>
</organism>
<dbReference type="Proteomes" id="UP001165136">
    <property type="component" value="Unassembled WGS sequence"/>
</dbReference>
<dbReference type="InterPro" id="IPR036410">
    <property type="entry name" value="HSP_DnaJ_Cys-rich_dom_sf"/>
</dbReference>
<name>A0A9W6VCE2_9PSEU</name>
<comment type="caution">
    <text evidence="1">The sequence shown here is derived from an EMBL/GenBank/DDBJ whole genome shotgun (WGS) entry which is preliminary data.</text>
</comment>
<sequence length="94" mass="10811">MNPLNSLTTPFIIVMTLVALCYAWSCAVYPYKPCRSCRGIGYFRSPFLRAIRLCRRCGGTGRTLRAGRRAYNAAVRTRHAIRRAQGRNRRDDDR</sequence>
<evidence type="ECO:0000313" key="1">
    <source>
        <dbReference type="EMBL" id="GLY63665.1"/>
    </source>
</evidence>